<accession>A0A0A9AXD4</accession>
<protein>
    <submittedName>
        <fullName evidence="1">Uncharacterized protein</fullName>
    </submittedName>
</protein>
<sequence length="47" mass="5584">MHSLLHPLKERKKMQKTPHKLEGFTKINQQVYLLQKSDLSSIIHMNI</sequence>
<proteinExistence type="predicted"/>
<organism evidence="1">
    <name type="scientific">Arundo donax</name>
    <name type="common">Giant reed</name>
    <name type="synonym">Donax arundinaceus</name>
    <dbReference type="NCBI Taxonomy" id="35708"/>
    <lineage>
        <taxon>Eukaryota</taxon>
        <taxon>Viridiplantae</taxon>
        <taxon>Streptophyta</taxon>
        <taxon>Embryophyta</taxon>
        <taxon>Tracheophyta</taxon>
        <taxon>Spermatophyta</taxon>
        <taxon>Magnoliopsida</taxon>
        <taxon>Liliopsida</taxon>
        <taxon>Poales</taxon>
        <taxon>Poaceae</taxon>
        <taxon>PACMAD clade</taxon>
        <taxon>Arundinoideae</taxon>
        <taxon>Arundineae</taxon>
        <taxon>Arundo</taxon>
    </lineage>
</organism>
<reference evidence="1" key="2">
    <citation type="journal article" date="2015" name="Data Brief">
        <title>Shoot transcriptome of the giant reed, Arundo donax.</title>
        <authorList>
            <person name="Barrero R.A."/>
            <person name="Guerrero F.D."/>
            <person name="Moolhuijzen P."/>
            <person name="Goolsby J.A."/>
            <person name="Tidwell J."/>
            <person name="Bellgard S.E."/>
            <person name="Bellgard M.I."/>
        </authorList>
    </citation>
    <scope>NUCLEOTIDE SEQUENCE</scope>
    <source>
        <tissue evidence="1">Shoot tissue taken approximately 20 cm above the soil surface</tissue>
    </source>
</reference>
<name>A0A0A9AXD4_ARUDO</name>
<dbReference type="EMBL" id="GBRH01243362">
    <property type="protein sequence ID" value="JAD54533.1"/>
    <property type="molecule type" value="Transcribed_RNA"/>
</dbReference>
<reference evidence="1" key="1">
    <citation type="submission" date="2014-09" db="EMBL/GenBank/DDBJ databases">
        <authorList>
            <person name="Magalhaes I.L.F."/>
            <person name="Oliveira U."/>
            <person name="Santos F.R."/>
            <person name="Vidigal T.H.D.A."/>
            <person name="Brescovit A.D."/>
            <person name="Santos A.J."/>
        </authorList>
    </citation>
    <scope>NUCLEOTIDE SEQUENCE</scope>
    <source>
        <tissue evidence="1">Shoot tissue taken approximately 20 cm above the soil surface</tissue>
    </source>
</reference>
<evidence type="ECO:0000313" key="1">
    <source>
        <dbReference type="EMBL" id="JAD54533.1"/>
    </source>
</evidence>
<dbReference type="AlphaFoldDB" id="A0A0A9AXD4"/>